<evidence type="ECO:0000256" key="3">
    <source>
        <dbReference type="ARBA" id="ARBA00022723"/>
    </source>
</evidence>
<evidence type="ECO:0000256" key="4">
    <source>
        <dbReference type="ARBA" id="ARBA00022729"/>
    </source>
</evidence>
<organism evidence="8 9">
    <name type="scientific">Paraferrimonas haliotis</name>
    <dbReference type="NCBI Taxonomy" id="2013866"/>
    <lineage>
        <taxon>Bacteria</taxon>
        <taxon>Pseudomonadati</taxon>
        <taxon>Pseudomonadota</taxon>
        <taxon>Gammaproteobacteria</taxon>
        <taxon>Alteromonadales</taxon>
        <taxon>Ferrimonadaceae</taxon>
        <taxon>Paraferrimonas</taxon>
    </lineage>
</organism>
<dbReference type="GO" id="GO:0046872">
    <property type="term" value="F:metal ion binding"/>
    <property type="evidence" value="ECO:0007669"/>
    <property type="project" value="UniProtKB-KW"/>
</dbReference>
<keyword evidence="4 7" id="KW-0732">Signal</keyword>
<evidence type="ECO:0000256" key="5">
    <source>
        <dbReference type="ARBA" id="ARBA00062515"/>
    </source>
</evidence>
<dbReference type="PIRSF" id="PIRSF004846">
    <property type="entry name" value="ModA"/>
    <property type="match status" value="1"/>
</dbReference>
<dbReference type="GO" id="GO:0030973">
    <property type="term" value="F:molybdate ion binding"/>
    <property type="evidence" value="ECO:0007669"/>
    <property type="project" value="InterPro"/>
</dbReference>
<proteinExistence type="inferred from homology"/>
<dbReference type="GO" id="GO:0015689">
    <property type="term" value="P:molybdate ion transport"/>
    <property type="evidence" value="ECO:0007669"/>
    <property type="project" value="InterPro"/>
</dbReference>
<dbReference type="InterPro" id="IPR005950">
    <property type="entry name" value="ModA"/>
</dbReference>
<dbReference type="AlphaFoldDB" id="A0AA37TUY4"/>
<keyword evidence="2 6" id="KW-0500">Molybdenum</keyword>
<dbReference type="EMBL" id="BSPO01000014">
    <property type="protein sequence ID" value="GLS84987.1"/>
    <property type="molecule type" value="Genomic_DNA"/>
</dbReference>
<feature type="signal peptide" evidence="7">
    <location>
        <begin position="1"/>
        <end position="23"/>
    </location>
</feature>
<evidence type="ECO:0000256" key="2">
    <source>
        <dbReference type="ARBA" id="ARBA00022505"/>
    </source>
</evidence>
<evidence type="ECO:0000256" key="1">
    <source>
        <dbReference type="ARBA" id="ARBA00009175"/>
    </source>
</evidence>
<evidence type="ECO:0000256" key="7">
    <source>
        <dbReference type="SAM" id="SignalP"/>
    </source>
</evidence>
<comment type="similarity">
    <text evidence="1">Belongs to the bacterial solute-binding protein ModA family.</text>
</comment>
<comment type="subunit">
    <text evidence="5">The complex is composed of two ATP-binding proteins (ModC), two transmembrane proteins (ModB) and a solute-binding protein (ModA).</text>
</comment>
<dbReference type="PANTHER" id="PTHR30632">
    <property type="entry name" value="MOLYBDATE-BINDING PERIPLASMIC PROTEIN"/>
    <property type="match status" value="1"/>
</dbReference>
<dbReference type="PANTHER" id="PTHR30632:SF14">
    <property type="entry name" value="TUNGSTATE_MOLYBDATE_CHROMATE-BINDING PROTEIN MODA"/>
    <property type="match status" value="1"/>
</dbReference>
<comment type="caution">
    <text evidence="8">The sequence shown here is derived from an EMBL/GenBank/DDBJ whole genome shotgun (WGS) entry which is preliminary data.</text>
</comment>
<dbReference type="Proteomes" id="UP001157439">
    <property type="component" value="Unassembled WGS sequence"/>
</dbReference>
<dbReference type="FunFam" id="3.40.190.10:FF:000035">
    <property type="entry name" value="Molybdate ABC transporter substrate-binding protein"/>
    <property type="match status" value="1"/>
</dbReference>
<gene>
    <name evidence="8" type="primary">modA</name>
    <name evidence="8" type="ORF">GCM10007894_29640</name>
</gene>
<evidence type="ECO:0000256" key="6">
    <source>
        <dbReference type="PIRSR" id="PIRSR004846-1"/>
    </source>
</evidence>
<protein>
    <submittedName>
        <fullName evidence="8">Molybdate ABC transporter substrate-binding protein</fullName>
    </submittedName>
</protein>
<dbReference type="Pfam" id="PF13531">
    <property type="entry name" value="SBP_bac_11"/>
    <property type="match status" value="1"/>
</dbReference>
<dbReference type="CDD" id="cd13539">
    <property type="entry name" value="PBP2_AvModA"/>
    <property type="match status" value="1"/>
</dbReference>
<feature type="binding site" evidence="6">
    <location>
        <position position="60"/>
    </location>
    <ligand>
        <name>molybdate</name>
        <dbReference type="ChEBI" id="CHEBI:36264"/>
    </ligand>
</feature>
<keyword evidence="9" id="KW-1185">Reference proteome</keyword>
<dbReference type="SUPFAM" id="SSF53850">
    <property type="entry name" value="Periplasmic binding protein-like II"/>
    <property type="match status" value="1"/>
</dbReference>
<dbReference type="InterPro" id="IPR050682">
    <property type="entry name" value="ModA/WtpA"/>
</dbReference>
<reference evidence="8 9" key="1">
    <citation type="journal article" date="2014" name="Int. J. Syst. Evol. Microbiol.">
        <title>Complete genome sequence of Corynebacterium casei LMG S-19264T (=DSM 44701T), isolated from a smear-ripened cheese.</title>
        <authorList>
            <consortium name="US DOE Joint Genome Institute (JGI-PGF)"/>
            <person name="Walter F."/>
            <person name="Albersmeier A."/>
            <person name="Kalinowski J."/>
            <person name="Ruckert C."/>
        </authorList>
    </citation>
    <scope>NUCLEOTIDE SEQUENCE [LARGE SCALE GENOMIC DNA]</scope>
    <source>
        <strain evidence="8 9">NBRC 112785</strain>
    </source>
</reference>
<evidence type="ECO:0000313" key="9">
    <source>
        <dbReference type="Proteomes" id="UP001157439"/>
    </source>
</evidence>
<dbReference type="Gene3D" id="3.40.190.10">
    <property type="entry name" value="Periplasmic binding protein-like II"/>
    <property type="match status" value="2"/>
</dbReference>
<keyword evidence="3 6" id="KW-0479">Metal-binding</keyword>
<sequence length="247" mass="27216">MAKLAKPLAALALLFSLTTSAHAEKLTIAVAANFKHTMDELVAQFEADTGHQVTVATGSTGGLYTQILHGAPYDLFFAADAERPQLLEQRQLIEPNSRFTYAIGILTLWQPQQEPSLALLTDWSKKVSIANPKTAPYGEAAAQVLTKLGLFQQYQRRLVKGNNIVQAYQYVDSGNVELGFVSLSQLTAAGVREHYYVIPQQYYHPIEQQAVVLKRSNQLALATQFAHFVQQNKATVIAAGYRLPEGN</sequence>
<name>A0AA37TUY4_9GAMM</name>
<feature type="binding site" evidence="6">
    <location>
        <position position="164"/>
    </location>
    <ligand>
        <name>molybdate</name>
        <dbReference type="ChEBI" id="CHEBI:36264"/>
    </ligand>
</feature>
<dbReference type="InterPro" id="IPR044084">
    <property type="entry name" value="AvModA-like_subst-bd"/>
</dbReference>
<feature type="chain" id="PRO_5041317701" evidence="7">
    <location>
        <begin position="24"/>
        <end position="247"/>
    </location>
</feature>
<dbReference type="NCBIfam" id="TIGR01256">
    <property type="entry name" value="modA"/>
    <property type="match status" value="1"/>
</dbReference>
<accession>A0AA37TUY4</accession>
<dbReference type="RefSeq" id="WP_095499433.1">
    <property type="nucleotide sequence ID" value="NZ_BSPO01000014.1"/>
</dbReference>
<dbReference type="GO" id="GO:1901359">
    <property type="term" value="F:tungstate binding"/>
    <property type="evidence" value="ECO:0007669"/>
    <property type="project" value="UniProtKB-ARBA"/>
</dbReference>
<evidence type="ECO:0000313" key="8">
    <source>
        <dbReference type="EMBL" id="GLS84987.1"/>
    </source>
</evidence>